<dbReference type="PROSITE" id="PS00194">
    <property type="entry name" value="THIOREDOXIN_1"/>
    <property type="match status" value="1"/>
</dbReference>
<keyword evidence="5" id="KW-1185">Reference proteome</keyword>
<dbReference type="PANTHER" id="PTHR15337:SF11">
    <property type="entry name" value="THIOREDOXIN DOMAIN-CONTAINING PROTEIN"/>
    <property type="match status" value="1"/>
</dbReference>
<dbReference type="Pfam" id="PF13899">
    <property type="entry name" value="Thioredoxin_7"/>
    <property type="match status" value="1"/>
</dbReference>
<dbReference type="Gene3D" id="3.40.30.10">
    <property type="entry name" value="Glutaredoxin"/>
    <property type="match status" value="1"/>
</dbReference>
<sequence length="154" mass="17245">MNKFITKALGILLVFTIAYFGNRALQSYLGAQAKQDVGFEILSLEDGLKQAKKDNKLILANYSAIWCPSCRKLDKQVFADERVYSTIASNFIFVLVDHDSDEGKDFAKKFDIAGFPRVLLLNQGGEKLSELPLSFDPDQYKANLQNVLMAFPPS</sequence>
<dbReference type="InterPro" id="IPR013766">
    <property type="entry name" value="Thioredoxin_domain"/>
</dbReference>
<organism evidence="4 5">
    <name type="scientific">Glaciecola siphonariae</name>
    <dbReference type="NCBI Taxonomy" id="521012"/>
    <lineage>
        <taxon>Bacteria</taxon>
        <taxon>Pseudomonadati</taxon>
        <taxon>Pseudomonadota</taxon>
        <taxon>Gammaproteobacteria</taxon>
        <taxon>Alteromonadales</taxon>
        <taxon>Alteromonadaceae</taxon>
        <taxon>Glaciecola</taxon>
    </lineage>
</organism>
<gene>
    <name evidence="4" type="ORF">ACFO4O_11350</name>
</gene>
<keyword evidence="1" id="KW-0732">Signal</keyword>
<evidence type="ECO:0000256" key="1">
    <source>
        <dbReference type="ARBA" id="ARBA00022729"/>
    </source>
</evidence>
<evidence type="ECO:0000259" key="3">
    <source>
        <dbReference type="PROSITE" id="PS51352"/>
    </source>
</evidence>
<evidence type="ECO:0000313" key="5">
    <source>
        <dbReference type="Proteomes" id="UP001595897"/>
    </source>
</evidence>
<dbReference type="InterPro" id="IPR017937">
    <property type="entry name" value="Thioredoxin_CS"/>
</dbReference>
<dbReference type="InterPro" id="IPR051099">
    <property type="entry name" value="AGR/TXD"/>
</dbReference>
<dbReference type="RefSeq" id="WP_382408583.1">
    <property type="nucleotide sequence ID" value="NZ_JBHSGU010000005.1"/>
</dbReference>
<name>A0ABV9LW51_9ALTE</name>
<evidence type="ECO:0000256" key="2">
    <source>
        <dbReference type="ARBA" id="ARBA00023284"/>
    </source>
</evidence>
<dbReference type="PANTHER" id="PTHR15337">
    <property type="entry name" value="ANTERIOR GRADIENT PROTEIN-RELATED"/>
    <property type="match status" value="1"/>
</dbReference>
<dbReference type="Proteomes" id="UP001595897">
    <property type="component" value="Unassembled WGS sequence"/>
</dbReference>
<keyword evidence="2" id="KW-0676">Redox-active center</keyword>
<feature type="domain" description="Thioredoxin" evidence="3">
    <location>
        <begin position="18"/>
        <end position="149"/>
    </location>
</feature>
<accession>A0ABV9LW51</accession>
<reference evidence="5" key="1">
    <citation type="journal article" date="2019" name="Int. J. Syst. Evol. Microbiol.">
        <title>The Global Catalogue of Microorganisms (GCM) 10K type strain sequencing project: providing services to taxonomists for standard genome sequencing and annotation.</title>
        <authorList>
            <consortium name="The Broad Institute Genomics Platform"/>
            <consortium name="The Broad Institute Genome Sequencing Center for Infectious Disease"/>
            <person name="Wu L."/>
            <person name="Ma J."/>
        </authorList>
    </citation>
    <scope>NUCLEOTIDE SEQUENCE [LARGE SCALE GENOMIC DNA]</scope>
    <source>
        <strain evidence="5">KACC 12507</strain>
    </source>
</reference>
<comment type="caution">
    <text evidence="4">The sequence shown here is derived from an EMBL/GenBank/DDBJ whole genome shotgun (WGS) entry which is preliminary data.</text>
</comment>
<dbReference type="InterPro" id="IPR036249">
    <property type="entry name" value="Thioredoxin-like_sf"/>
</dbReference>
<protein>
    <submittedName>
        <fullName evidence="4">Thioredoxin family protein</fullName>
    </submittedName>
</protein>
<proteinExistence type="predicted"/>
<dbReference type="EMBL" id="JBHSGU010000005">
    <property type="protein sequence ID" value="MFC4700757.1"/>
    <property type="molecule type" value="Genomic_DNA"/>
</dbReference>
<evidence type="ECO:0000313" key="4">
    <source>
        <dbReference type="EMBL" id="MFC4700757.1"/>
    </source>
</evidence>
<dbReference type="PROSITE" id="PS51352">
    <property type="entry name" value="THIOREDOXIN_2"/>
    <property type="match status" value="1"/>
</dbReference>
<dbReference type="SUPFAM" id="SSF52833">
    <property type="entry name" value="Thioredoxin-like"/>
    <property type="match status" value="1"/>
</dbReference>